<evidence type="ECO:0000259" key="2">
    <source>
        <dbReference type="SMART" id="SM00278"/>
    </source>
</evidence>
<evidence type="ECO:0000256" key="1">
    <source>
        <dbReference type="SAM" id="MobiDB-lite"/>
    </source>
</evidence>
<dbReference type="RefSeq" id="WP_306951074.1">
    <property type="nucleotide sequence ID" value="NZ_CP132976.1"/>
</dbReference>
<gene>
    <name evidence="3" type="ORF">RAS12_14505</name>
</gene>
<evidence type="ECO:0000313" key="4">
    <source>
        <dbReference type="Proteomes" id="UP001234798"/>
    </source>
</evidence>
<dbReference type="Gene3D" id="1.10.150.280">
    <property type="entry name" value="AF1531-like domain"/>
    <property type="match status" value="1"/>
</dbReference>
<feature type="domain" description="Helix-hairpin-helix DNA-binding motif class 1" evidence="2">
    <location>
        <begin position="99"/>
        <end position="118"/>
    </location>
</feature>
<dbReference type="PANTHER" id="PTHR21180:SF32">
    <property type="entry name" value="ENDONUCLEASE_EXONUCLEASE_PHOSPHATASE FAMILY DOMAIN-CONTAINING PROTEIN 1"/>
    <property type="match status" value="1"/>
</dbReference>
<dbReference type="Pfam" id="PF12836">
    <property type="entry name" value="HHH_3"/>
    <property type="match status" value="1"/>
</dbReference>
<proteinExistence type="predicted"/>
<evidence type="ECO:0000313" key="3">
    <source>
        <dbReference type="EMBL" id="WMD23529.1"/>
    </source>
</evidence>
<keyword evidence="4" id="KW-1185">Reference proteome</keyword>
<dbReference type="PANTHER" id="PTHR21180">
    <property type="entry name" value="ENDONUCLEASE/EXONUCLEASE/PHOSPHATASE FAMILY DOMAIN-CONTAINING PROTEIN 1"/>
    <property type="match status" value="1"/>
</dbReference>
<dbReference type="Proteomes" id="UP001234798">
    <property type="component" value="Chromosome"/>
</dbReference>
<reference evidence="3 4" key="1">
    <citation type="submission" date="2023-08" db="EMBL/GenBank/DDBJ databases">
        <title>Achromobacter seleniivolatilans sp. nov., isolated from seleniferous soil.</title>
        <authorList>
            <person name="Zhang S."/>
            <person name="Li K."/>
            <person name="Peng J."/>
            <person name="Zhao Q."/>
            <person name="Wang H."/>
            <person name="Guo Y."/>
        </authorList>
    </citation>
    <scope>NUCLEOTIDE SEQUENCE [LARGE SCALE GENOMIC DNA]</scope>
    <source>
        <strain evidence="3 4">R39</strain>
    </source>
</reference>
<feature type="compositionally biased region" description="Pro residues" evidence="1">
    <location>
        <begin position="156"/>
        <end position="167"/>
    </location>
</feature>
<dbReference type="InterPro" id="IPR051675">
    <property type="entry name" value="Endo/Exo/Phosphatase_dom_1"/>
</dbReference>
<accession>A0ABY9M947</accession>
<dbReference type="SMART" id="SM00278">
    <property type="entry name" value="HhH1"/>
    <property type="match status" value="2"/>
</dbReference>
<feature type="domain" description="Helix-hairpin-helix DNA-binding motif class 1" evidence="2">
    <location>
        <begin position="68"/>
        <end position="87"/>
    </location>
</feature>
<feature type="region of interest" description="Disordered" evidence="1">
    <location>
        <begin position="125"/>
        <end position="167"/>
    </location>
</feature>
<dbReference type="EMBL" id="CP132976">
    <property type="protein sequence ID" value="WMD23529.1"/>
    <property type="molecule type" value="Genomic_DNA"/>
</dbReference>
<sequence length="167" mass="16836">MNPFLTFPASRMTPCTSGRGTRWPRTAARSRRGKRLLRLALGALLVSTGLGFAAPSALALNVNEATAQQLESIRGIGPRTAEIIVSERERGGKFQSLDDFAERVRGIGQKKAQALEAAGLQVGAGAAAGSGTKGGAAAAVTASPAAAGASGAKPAPAKPAPAARPRP</sequence>
<name>A0ABY9M947_9BURK</name>
<feature type="compositionally biased region" description="Low complexity" evidence="1">
    <location>
        <begin position="135"/>
        <end position="155"/>
    </location>
</feature>
<dbReference type="SUPFAM" id="SSF47781">
    <property type="entry name" value="RuvA domain 2-like"/>
    <property type="match status" value="1"/>
</dbReference>
<dbReference type="InterPro" id="IPR003583">
    <property type="entry name" value="Hlx-hairpin-Hlx_DNA-bd_motif"/>
</dbReference>
<protein>
    <submittedName>
        <fullName evidence="3">Helix-hairpin-helix domain-containing protein</fullName>
    </submittedName>
</protein>
<organism evidence="3 4">
    <name type="scientific">Achromobacter seleniivolatilans</name>
    <dbReference type="NCBI Taxonomy" id="3047478"/>
    <lineage>
        <taxon>Bacteria</taxon>
        <taxon>Pseudomonadati</taxon>
        <taxon>Pseudomonadota</taxon>
        <taxon>Betaproteobacteria</taxon>
        <taxon>Burkholderiales</taxon>
        <taxon>Alcaligenaceae</taxon>
        <taxon>Achromobacter</taxon>
    </lineage>
</organism>
<dbReference type="InterPro" id="IPR010994">
    <property type="entry name" value="RuvA_2-like"/>
</dbReference>